<sequence>MGATHGQLSIEPTRSYTYGGCFMKVSAAYGRGVATYMLSICRDGRSRPGRLQGRSATTRPLARAVDHGLATYKGAACCGQGPLQRGGWLWLGPTARGDACSRPDRRGSRSRVAGYSSVPTRGGNRPWPGCRGCCQRPVDGHPQEGNLWVEAFPATATTYMGGRSCERPLVGVALVGAEPMKVPPPMGVVSAVGATAPWLGGYRRARAAVAYVGATTTTQ</sequence>
<feature type="region of interest" description="Disordered" evidence="1">
    <location>
        <begin position="99"/>
        <end position="120"/>
    </location>
</feature>
<accession>A0A426X2I0</accession>
<name>A0A426X2I0_ENSVE</name>
<gene>
    <name evidence="2" type="ORF">B296_00037630</name>
</gene>
<dbReference type="AlphaFoldDB" id="A0A426X2I0"/>
<proteinExistence type="predicted"/>
<evidence type="ECO:0000313" key="3">
    <source>
        <dbReference type="Proteomes" id="UP000287651"/>
    </source>
</evidence>
<dbReference type="Proteomes" id="UP000287651">
    <property type="component" value="Unassembled WGS sequence"/>
</dbReference>
<organism evidence="2 3">
    <name type="scientific">Ensete ventricosum</name>
    <name type="common">Abyssinian banana</name>
    <name type="synonym">Musa ensete</name>
    <dbReference type="NCBI Taxonomy" id="4639"/>
    <lineage>
        <taxon>Eukaryota</taxon>
        <taxon>Viridiplantae</taxon>
        <taxon>Streptophyta</taxon>
        <taxon>Embryophyta</taxon>
        <taxon>Tracheophyta</taxon>
        <taxon>Spermatophyta</taxon>
        <taxon>Magnoliopsida</taxon>
        <taxon>Liliopsida</taxon>
        <taxon>Zingiberales</taxon>
        <taxon>Musaceae</taxon>
        <taxon>Ensete</taxon>
    </lineage>
</organism>
<comment type="caution">
    <text evidence="2">The sequence shown here is derived from an EMBL/GenBank/DDBJ whole genome shotgun (WGS) entry which is preliminary data.</text>
</comment>
<dbReference type="EMBL" id="AMZH03028462">
    <property type="protein sequence ID" value="RRT33679.1"/>
    <property type="molecule type" value="Genomic_DNA"/>
</dbReference>
<protein>
    <submittedName>
        <fullName evidence="2">Uncharacterized protein</fullName>
    </submittedName>
</protein>
<evidence type="ECO:0000256" key="1">
    <source>
        <dbReference type="SAM" id="MobiDB-lite"/>
    </source>
</evidence>
<reference evidence="2 3" key="1">
    <citation type="journal article" date="2014" name="Agronomy (Basel)">
        <title>A Draft Genome Sequence for Ensete ventricosum, the Drought-Tolerant Tree Against Hunger.</title>
        <authorList>
            <person name="Harrison J."/>
            <person name="Moore K.A."/>
            <person name="Paszkiewicz K."/>
            <person name="Jones T."/>
            <person name="Grant M."/>
            <person name="Ambacheew D."/>
            <person name="Muzemil S."/>
            <person name="Studholme D.J."/>
        </authorList>
    </citation>
    <scope>NUCLEOTIDE SEQUENCE [LARGE SCALE GENOMIC DNA]</scope>
</reference>
<evidence type="ECO:0000313" key="2">
    <source>
        <dbReference type="EMBL" id="RRT33679.1"/>
    </source>
</evidence>